<evidence type="ECO:0000259" key="2">
    <source>
        <dbReference type="Pfam" id="PF03107"/>
    </source>
</evidence>
<dbReference type="InterPro" id="IPR053192">
    <property type="entry name" value="Vacuole_Formation_Reg"/>
</dbReference>
<evidence type="ECO:0000313" key="4">
    <source>
        <dbReference type="Proteomes" id="UP001642260"/>
    </source>
</evidence>
<comment type="caution">
    <text evidence="3">The sequence shown here is derived from an EMBL/GenBank/DDBJ whole genome shotgun (WGS) entry which is preliminary data.</text>
</comment>
<evidence type="ECO:0000256" key="1">
    <source>
        <dbReference type="ARBA" id="ARBA00022737"/>
    </source>
</evidence>
<proteinExistence type="predicted"/>
<dbReference type="Proteomes" id="UP001642260">
    <property type="component" value="Unassembled WGS sequence"/>
</dbReference>
<feature type="domain" description="DC1" evidence="2">
    <location>
        <begin position="17"/>
        <end position="65"/>
    </location>
</feature>
<accession>A0ABC8JLW5</accession>
<dbReference type="InterPro" id="IPR046349">
    <property type="entry name" value="C1-like_sf"/>
</dbReference>
<feature type="domain" description="DC1" evidence="2">
    <location>
        <begin position="79"/>
        <end position="121"/>
    </location>
</feature>
<evidence type="ECO:0000313" key="3">
    <source>
        <dbReference type="EMBL" id="CAH8326678.1"/>
    </source>
</evidence>
<dbReference type="EMBL" id="CAKOAT010105677">
    <property type="protein sequence ID" value="CAH8326678.1"/>
    <property type="molecule type" value="Genomic_DNA"/>
</dbReference>
<dbReference type="AlphaFoldDB" id="A0ABC8JLW5"/>
<dbReference type="SUPFAM" id="SSF57889">
    <property type="entry name" value="Cysteine-rich domain"/>
    <property type="match status" value="2"/>
</dbReference>
<dbReference type="PANTHER" id="PTHR32410">
    <property type="entry name" value="CYSTEINE/HISTIDINE-RICH C1 DOMAIN FAMILY PROTEIN"/>
    <property type="match status" value="1"/>
</dbReference>
<dbReference type="PANTHER" id="PTHR32410:SF192">
    <property type="entry name" value="ZINC FINGER PHD-TYPE DOMAIN-CONTAINING PROTEIN"/>
    <property type="match status" value="1"/>
</dbReference>
<dbReference type="Pfam" id="PF03107">
    <property type="entry name" value="C1_2"/>
    <property type="match status" value="3"/>
</dbReference>
<name>A0ABC8JLW5_ERUVS</name>
<gene>
    <name evidence="3" type="ORF">ERUC_LOCUS10741</name>
</gene>
<keyword evidence="4" id="KW-1185">Reference proteome</keyword>
<dbReference type="InterPro" id="IPR004146">
    <property type="entry name" value="DC1"/>
</dbReference>
<feature type="domain" description="DC1" evidence="2">
    <location>
        <begin position="130"/>
        <end position="178"/>
    </location>
</feature>
<reference evidence="3 4" key="1">
    <citation type="submission" date="2022-03" db="EMBL/GenBank/DDBJ databases">
        <authorList>
            <person name="Macdonald S."/>
            <person name="Ahmed S."/>
            <person name="Newling K."/>
        </authorList>
    </citation>
    <scope>NUCLEOTIDE SEQUENCE [LARGE SCALE GENOMIC DNA]</scope>
</reference>
<sequence length="190" mass="22012">MAFHFECSNFPLEITHPFHPKHPLKFLTPVEHNFSDGECGICGNHLWKRFYYCSICKFSVDGSCVKNPPPLTIRLFPKAHDHQISLMPRIISFKCDACGFPGDRSPYSCQQCYFMIHQSCIDLPEIINVNRHEHRLSRRLQLSPGSWICGFCHEKVDWSYGAYSCSVCPNYAIHSKCAIRNDVWDKLELK</sequence>
<feature type="non-terminal residue" evidence="3">
    <location>
        <position position="190"/>
    </location>
</feature>
<protein>
    <recommendedName>
        <fullName evidence="2">DC1 domain-containing protein</fullName>
    </recommendedName>
</protein>
<organism evidence="3 4">
    <name type="scientific">Eruca vesicaria subsp. sativa</name>
    <name type="common">Garden rocket</name>
    <name type="synonym">Eruca sativa</name>
    <dbReference type="NCBI Taxonomy" id="29727"/>
    <lineage>
        <taxon>Eukaryota</taxon>
        <taxon>Viridiplantae</taxon>
        <taxon>Streptophyta</taxon>
        <taxon>Embryophyta</taxon>
        <taxon>Tracheophyta</taxon>
        <taxon>Spermatophyta</taxon>
        <taxon>Magnoliopsida</taxon>
        <taxon>eudicotyledons</taxon>
        <taxon>Gunneridae</taxon>
        <taxon>Pentapetalae</taxon>
        <taxon>rosids</taxon>
        <taxon>malvids</taxon>
        <taxon>Brassicales</taxon>
        <taxon>Brassicaceae</taxon>
        <taxon>Brassiceae</taxon>
        <taxon>Eruca</taxon>
    </lineage>
</organism>
<keyword evidence="1" id="KW-0677">Repeat</keyword>